<dbReference type="EMBL" id="CP147713">
    <property type="protein sequence ID" value="WXC84819.1"/>
    <property type="molecule type" value="Genomic_DNA"/>
</dbReference>
<reference evidence="1" key="1">
    <citation type="journal article" date="2021" name="Int. J. Syst. Evol. Microbiol.">
        <title>Bradyrhizobium septentrionale sp. nov. (sv. septentrionale) and Bradyrhizobium quebecense sp. nov. (sv. septentrionale) associated with legumes native to Canada possess rearranged symbiosis genes and numerous insertion sequences.</title>
        <authorList>
            <person name="Bromfield E.S.P."/>
            <person name="Cloutier S."/>
        </authorList>
    </citation>
    <scope>NUCLEOTIDE SEQUENCE</scope>
    <source>
        <strain evidence="1">5S5</strain>
    </source>
</reference>
<evidence type="ECO:0000313" key="2">
    <source>
        <dbReference type="Proteomes" id="UP001432046"/>
    </source>
</evidence>
<evidence type="ECO:0000313" key="1">
    <source>
        <dbReference type="EMBL" id="WXC84819.1"/>
    </source>
</evidence>
<proteinExistence type="predicted"/>
<protein>
    <submittedName>
        <fullName evidence="1">Uncharacterized protein</fullName>
    </submittedName>
</protein>
<dbReference type="Proteomes" id="UP001432046">
    <property type="component" value="Plasmid pBs5S5a"/>
</dbReference>
<reference evidence="1" key="2">
    <citation type="submission" date="2024-03" db="EMBL/GenBank/DDBJ databases">
        <authorList>
            <person name="Bromfield E.S.P."/>
            <person name="Cloutier S."/>
        </authorList>
    </citation>
    <scope>NUCLEOTIDE SEQUENCE</scope>
    <source>
        <strain evidence="1">5S5</strain>
        <plasmid evidence="1">pBs5S5a</plasmid>
    </source>
</reference>
<keyword evidence="2" id="KW-1185">Reference proteome</keyword>
<accession>A0ABZ2PF48</accession>
<name>A0ABZ2PF48_9BRAD</name>
<dbReference type="RefSeq" id="WP_224944639.1">
    <property type="nucleotide sequence ID" value="NZ_CP147710.1"/>
</dbReference>
<keyword evidence="1" id="KW-0614">Plasmid</keyword>
<gene>
    <name evidence="1" type="ORF">WDK88_45255</name>
</gene>
<sequence>MLSLSELLGVFLAQPADNCECRQLRLLCEPRFDRGNMRVELGRHANSGLIGSTSSPVCSTRLADRHALAERLRERRCGRWQDASVSGLRAARLSGTTIDAIA</sequence>
<geneLocation type="plasmid" evidence="1 2">
    <name>pBs5S5a</name>
</geneLocation>
<organism evidence="1 2">
    <name type="scientific">Bradyrhizobium septentrionale</name>
    <dbReference type="NCBI Taxonomy" id="1404411"/>
    <lineage>
        <taxon>Bacteria</taxon>
        <taxon>Pseudomonadati</taxon>
        <taxon>Pseudomonadota</taxon>
        <taxon>Alphaproteobacteria</taxon>
        <taxon>Hyphomicrobiales</taxon>
        <taxon>Nitrobacteraceae</taxon>
        <taxon>Bradyrhizobium</taxon>
    </lineage>
</organism>